<proteinExistence type="inferred from homology"/>
<comment type="caution">
    <text evidence="3">The sequence shown here is derived from an EMBL/GenBank/DDBJ whole genome shotgun (WGS) entry which is preliminary data.</text>
</comment>
<evidence type="ECO:0000313" key="3">
    <source>
        <dbReference type="EMBL" id="CAF1124037.1"/>
    </source>
</evidence>
<dbReference type="EMBL" id="CAJNOK010010760">
    <property type="protein sequence ID" value="CAF1124037.1"/>
    <property type="molecule type" value="Genomic_DNA"/>
</dbReference>
<protein>
    <submittedName>
        <fullName evidence="3">Uncharacterized protein</fullName>
    </submittedName>
</protein>
<sequence length="363" mass="40412">MEYGVSPLEIQRPKISKMINMAFPFKSLLSEPETQSLMFFLANSLVLIYVLLFVATWPYTLLYLVAHVAVFFVINKRLSSGRLYTSKKNLNSQIVIVTGAASGIGRVTAVELAKLQARVIVGIRGQTRAERTAQELSKESDGNVIGYHLDLSDLSSIKAFAEKIDKVDILINNAGVSKQKKELTKDGLECTFGTNHIGHFYLTQLLLPLLIQSNGRIVNVSSVMHKFVSENIDFAKVNSYNALTTYAESKLANVLHAVELQRRYGNQGIKAYSLHPGGILSTELTREQTPILTVLMAFFDVIISKTMSQGAMTTLYCALSDEAQPGKYHSNCRVAQPSLTAYNLRKAQELWELSEQILKEKIK</sequence>
<dbReference type="AlphaFoldDB" id="A0A8S2E958"/>
<evidence type="ECO:0000313" key="5">
    <source>
        <dbReference type="Proteomes" id="UP000677228"/>
    </source>
</evidence>
<gene>
    <name evidence="3" type="ORF">OVA965_LOCUS20319</name>
    <name evidence="4" type="ORF">TMI583_LOCUS20659</name>
</gene>
<dbReference type="Pfam" id="PF00106">
    <property type="entry name" value="adh_short"/>
    <property type="match status" value="1"/>
</dbReference>
<dbReference type="Proteomes" id="UP000682733">
    <property type="component" value="Unassembled WGS sequence"/>
</dbReference>
<evidence type="ECO:0000256" key="1">
    <source>
        <dbReference type="ARBA" id="ARBA00023002"/>
    </source>
</evidence>
<dbReference type="InterPro" id="IPR002347">
    <property type="entry name" value="SDR_fam"/>
</dbReference>
<dbReference type="GO" id="GO:0016491">
    <property type="term" value="F:oxidoreductase activity"/>
    <property type="evidence" value="ECO:0007669"/>
    <property type="project" value="UniProtKB-KW"/>
</dbReference>
<evidence type="ECO:0000313" key="4">
    <source>
        <dbReference type="EMBL" id="CAF3900201.1"/>
    </source>
</evidence>
<dbReference type="PANTHER" id="PTHR43157:SF31">
    <property type="entry name" value="PHOSPHATIDYLINOSITOL-GLYCAN BIOSYNTHESIS CLASS F PROTEIN"/>
    <property type="match status" value="1"/>
</dbReference>
<dbReference type="PANTHER" id="PTHR43157">
    <property type="entry name" value="PHOSPHATIDYLINOSITOL-GLYCAN BIOSYNTHESIS CLASS F PROTEIN-RELATED"/>
    <property type="match status" value="1"/>
</dbReference>
<organism evidence="3 5">
    <name type="scientific">Didymodactylos carnosus</name>
    <dbReference type="NCBI Taxonomy" id="1234261"/>
    <lineage>
        <taxon>Eukaryota</taxon>
        <taxon>Metazoa</taxon>
        <taxon>Spiralia</taxon>
        <taxon>Gnathifera</taxon>
        <taxon>Rotifera</taxon>
        <taxon>Eurotatoria</taxon>
        <taxon>Bdelloidea</taxon>
        <taxon>Philodinida</taxon>
        <taxon>Philodinidae</taxon>
        <taxon>Didymodactylos</taxon>
    </lineage>
</organism>
<evidence type="ECO:0000256" key="2">
    <source>
        <dbReference type="RuleBase" id="RU000363"/>
    </source>
</evidence>
<reference evidence="3" key="1">
    <citation type="submission" date="2021-02" db="EMBL/GenBank/DDBJ databases">
        <authorList>
            <person name="Nowell W R."/>
        </authorList>
    </citation>
    <scope>NUCLEOTIDE SEQUENCE</scope>
</reference>
<dbReference type="SUPFAM" id="SSF51735">
    <property type="entry name" value="NAD(P)-binding Rossmann-fold domains"/>
    <property type="match status" value="1"/>
</dbReference>
<keyword evidence="1" id="KW-0560">Oxidoreductase</keyword>
<dbReference type="Gene3D" id="3.40.50.720">
    <property type="entry name" value="NAD(P)-binding Rossmann-like Domain"/>
    <property type="match status" value="1"/>
</dbReference>
<name>A0A8S2E958_9BILA</name>
<dbReference type="PRINTS" id="PR00081">
    <property type="entry name" value="GDHRDH"/>
</dbReference>
<dbReference type="Proteomes" id="UP000677228">
    <property type="component" value="Unassembled WGS sequence"/>
</dbReference>
<accession>A0A8S2E958</accession>
<dbReference type="InterPro" id="IPR036291">
    <property type="entry name" value="NAD(P)-bd_dom_sf"/>
</dbReference>
<dbReference type="EMBL" id="CAJOBA010018602">
    <property type="protein sequence ID" value="CAF3900201.1"/>
    <property type="molecule type" value="Genomic_DNA"/>
</dbReference>
<dbReference type="PRINTS" id="PR00080">
    <property type="entry name" value="SDRFAMILY"/>
</dbReference>
<comment type="similarity">
    <text evidence="2">Belongs to the short-chain dehydrogenases/reductases (SDR) family.</text>
</comment>